<evidence type="ECO:0000256" key="1">
    <source>
        <dbReference type="ARBA" id="ARBA00009437"/>
    </source>
</evidence>
<keyword evidence="7" id="KW-1185">Reference proteome</keyword>
<protein>
    <recommendedName>
        <fullName evidence="5">HTH lysR-type domain-containing protein</fullName>
    </recommendedName>
</protein>
<reference evidence="7" key="1">
    <citation type="journal article" date="2017" name="Int. J. Syst. Evol. Microbiol.">
        <title>Notoacmeibacter marinus gen. nov., sp. nov., isolated from the gut of a limpet and proposal of Notoacmeibacteraceae fam. nov. in the order Rhizobiales of the class Alphaproteobacteria.</title>
        <authorList>
            <person name="Huang Z."/>
            <person name="Guo F."/>
            <person name="Lai Q."/>
        </authorList>
    </citation>
    <scope>NUCLEOTIDE SEQUENCE [LARGE SCALE GENOMIC DNA]</scope>
    <source>
        <strain evidence="7">XMTR2A4</strain>
    </source>
</reference>
<dbReference type="InterPro" id="IPR058163">
    <property type="entry name" value="LysR-type_TF_proteobact-type"/>
</dbReference>
<feature type="domain" description="HTH lysR-type" evidence="5">
    <location>
        <begin position="4"/>
        <end position="61"/>
    </location>
</feature>
<name>A0A231V1U7_9HYPH</name>
<organism evidence="6 7">
    <name type="scientific">Notoacmeibacter marinus</name>
    <dbReference type="NCBI Taxonomy" id="1876515"/>
    <lineage>
        <taxon>Bacteria</taxon>
        <taxon>Pseudomonadati</taxon>
        <taxon>Pseudomonadota</taxon>
        <taxon>Alphaproteobacteria</taxon>
        <taxon>Hyphomicrobiales</taxon>
        <taxon>Notoacmeibacteraceae</taxon>
        <taxon>Notoacmeibacter</taxon>
    </lineage>
</organism>
<dbReference type="Pfam" id="PF03466">
    <property type="entry name" value="LysR_substrate"/>
    <property type="match status" value="1"/>
</dbReference>
<dbReference type="Proteomes" id="UP000215405">
    <property type="component" value="Unassembled WGS sequence"/>
</dbReference>
<evidence type="ECO:0000313" key="7">
    <source>
        <dbReference type="Proteomes" id="UP000215405"/>
    </source>
</evidence>
<comment type="caution">
    <text evidence="6">The sequence shown here is derived from an EMBL/GenBank/DDBJ whole genome shotgun (WGS) entry which is preliminary data.</text>
</comment>
<evidence type="ECO:0000313" key="6">
    <source>
        <dbReference type="EMBL" id="OXT02120.1"/>
    </source>
</evidence>
<dbReference type="Gene3D" id="1.10.10.10">
    <property type="entry name" value="Winged helix-like DNA-binding domain superfamily/Winged helix DNA-binding domain"/>
    <property type="match status" value="1"/>
</dbReference>
<comment type="similarity">
    <text evidence="1">Belongs to the LysR transcriptional regulatory family.</text>
</comment>
<dbReference type="GO" id="GO:0043565">
    <property type="term" value="F:sequence-specific DNA binding"/>
    <property type="evidence" value="ECO:0007669"/>
    <property type="project" value="TreeGrafter"/>
</dbReference>
<sequence>MRDLDWNLIRDFLAVARLGSLSRAGARAYRNASTIGRRIALLEDQLGVTLFAKSKTGYLLTDDGEELLARAERMEEAANAVERGAADRQAVSGHVTLATAENLANMLILPDLPRLVATHPSLVPEVITDIRSANLNRREADLALRLTRPTQGNVVIRKIGVQRYGVYGRPDIVREAEKTGPRRIVTWSETYADLPAAQWAAGVLQGMSPALVTSSLYAQYVAVRAGMGLAMLPCFMGDRAKDLVRLNSDADAVSQDLWLVLHADLAASARVRAVAEFVFDIVERNRAFLEGTGSRYL</sequence>
<gene>
    <name evidence="6" type="ORF">B7H23_04140</name>
</gene>
<keyword evidence="4" id="KW-0804">Transcription</keyword>
<dbReference type="PANTHER" id="PTHR30537:SF3">
    <property type="entry name" value="TRANSCRIPTIONAL REGULATORY PROTEIN"/>
    <property type="match status" value="1"/>
</dbReference>
<dbReference type="PANTHER" id="PTHR30537">
    <property type="entry name" value="HTH-TYPE TRANSCRIPTIONAL REGULATOR"/>
    <property type="match status" value="1"/>
</dbReference>
<keyword evidence="3" id="KW-0238">DNA-binding</keyword>
<dbReference type="PROSITE" id="PS50931">
    <property type="entry name" value="HTH_LYSR"/>
    <property type="match status" value="1"/>
</dbReference>
<dbReference type="InterPro" id="IPR036388">
    <property type="entry name" value="WH-like_DNA-bd_sf"/>
</dbReference>
<dbReference type="InterPro" id="IPR000847">
    <property type="entry name" value="LysR_HTH_N"/>
</dbReference>
<dbReference type="AlphaFoldDB" id="A0A231V1U7"/>
<dbReference type="Gene3D" id="3.40.190.290">
    <property type="match status" value="1"/>
</dbReference>
<proteinExistence type="inferred from homology"/>
<keyword evidence="2" id="KW-0805">Transcription regulation</keyword>
<dbReference type="InterPro" id="IPR036390">
    <property type="entry name" value="WH_DNA-bd_sf"/>
</dbReference>
<dbReference type="GO" id="GO:0003700">
    <property type="term" value="F:DNA-binding transcription factor activity"/>
    <property type="evidence" value="ECO:0007669"/>
    <property type="project" value="InterPro"/>
</dbReference>
<dbReference type="SUPFAM" id="SSF53850">
    <property type="entry name" value="Periplasmic binding protein-like II"/>
    <property type="match status" value="1"/>
</dbReference>
<dbReference type="EMBL" id="NBYO01000001">
    <property type="protein sequence ID" value="OXT02120.1"/>
    <property type="molecule type" value="Genomic_DNA"/>
</dbReference>
<evidence type="ECO:0000259" key="5">
    <source>
        <dbReference type="PROSITE" id="PS50931"/>
    </source>
</evidence>
<evidence type="ECO:0000256" key="4">
    <source>
        <dbReference type="ARBA" id="ARBA00023163"/>
    </source>
</evidence>
<accession>A0A231V1U7</accession>
<dbReference type="InterPro" id="IPR005119">
    <property type="entry name" value="LysR_subst-bd"/>
</dbReference>
<dbReference type="Pfam" id="PF00126">
    <property type="entry name" value="HTH_1"/>
    <property type="match status" value="1"/>
</dbReference>
<evidence type="ECO:0000256" key="2">
    <source>
        <dbReference type="ARBA" id="ARBA00023015"/>
    </source>
</evidence>
<dbReference type="RefSeq" id="WP_094076081.1">
    <property type="nucleotide sequence ID" value="NZ_NBYO01000001.1"/>
</dbReference>
<evidence type="ECO:0000256" key="3">
    <source>
        <dbReference type="ARBA" id="ARBA00023125"/>
    </source>
</evidence>
<dbReference type="SUPFAM" id="SSF46785">
    <property type="entry name" value="Winged helix' DNA-binding domain"/>
    <property type="match status" value="1"/>
</dbReference>
<dbReference type="GO" id="GO:0006351">
    <property type="term" value="P:DNA-templated transcription"/>
    <property type="evidence" value="ECO:0007669"/>
    <property type="project" value="TreeGrafter"/>
</dbReference>